<comment type="caution">
    <text evidence="1">The sequence shown here is derived from an EMBL/GenBank/DDBJ whole genome shotgun (WGS) entry which is preliminary data.</text>
</comment>
<gene>
    <name evidence="1" type="ORF">M0H32_17670</name>
</gene>
<proteinExistence type="predicted"/>
<dbReference type="EMBL" id="JALNMJ010000012">
    <property type="protein sequence ID" value="MCK7614001.1"/>
    <property type="molecule type" value="Genomic_DNA"/>
</dbReference>
<name>A0ABT0GX23_9HYPH</name>
<evidence type="ECO:0000313" key="1">
    <source>
        <dbReference type="EMBL" id="MCK7614001.1"/>
    </source>
</evidence>
<sequence length="287" mass="30262">MTTLYMGVSPASDDTLGIENGVYLRMGTYVSDPAVVDEASRFPSIYSGGLASSDGIFITTAGSYITQASGSGTIEIGGAFTQKVIDGNYNTDVQGGDVTLTTDSKGFSLTAKNNKSFLVQSNHVDGIYFEAPDGKVSSKGNAIYNHTFGAYLKQVVGSTKKIVEKESTNVSVSWVIPLYLTAAISAKISSVSLKVADASATDLKISSGGAKLGFVFMSVNVITHDMGYSVIYFKMRGIQLEYAAAKNDLSGWKNLFNVASMKTALAESSYTSSVEAHLGIESKMPGA</sequence>
<organism evidence="1 2">
    <name type="scientific">Roseibium sediminicola</name>
    <dbReference type="NCBI Taxonomy" id="2933272"/>
    <lineage>
        <taxon>Bacteria</taxon>
        <taxon>Pseudomonadati</taxon>
        <taxon>Pseudomonadota</taxon>
        <taxon>Alphaproteobacteria</taxon>
        <taxon>Hyphomicrobiales</taxon>
        <taxon>Stappiaceae</taxon>
        <taxon>Roseibium</taxon>
    </lineage>
</organism>
<evidence type="ECO:0000313" key="2">
    <source>
        <dbReference type="Proteomes" id="UP001431221"/>
    </source>
</evidence>
<dbReference type="RefSeq" id="WP_248156341.1">
    <property type="nucleotide sequence ID" value="NZ_JALNMJ010000012.1"/>
</dbReference>
<protein>
    <submittedName>
        <fullName evidence="1">Uncharacterized protein</fullName>
    </submittedName>
</protein>
<dbReference type="Proteomes" id="UP001431221">
    <property type="component" value="Unassembled WGS sequence"/>
</dbReference>
<reference evidence="1" key="1">
    <citation type="submission" date="2022-04" db="EMBL/GenBank/DDBJ databases">
        <title>Roseibium sp. CAU 1639 isolated from mud.</title>
        <authorList>
            <person name="Kim W."/>
        </authorList>
    </citation>
    <scope>NUCLEOTIDE SEQUENCE</scope>
    <source>
        <strain evidence="1">CAU 1639</strain>
    </source>
</reference>
<keyword evidence="2" id="KW-1185">Reference proteome</keyword>
<accession>A0ABT0GX23</accession>